<accession>A0A6H5GLY4</accession>
<dbReference type="Proteomes" id="UP000479000">
    <property type="component" value="Unassembled WGS sequence"/>
</dbReference>
<protein>
    <submittedName>
        <fullName evidence="1">Uncharacterized protein</fullName>
    </submittedName>
</protein>
<sequence>MLLGRSLALRTDVIFENQAADGTPQSIVGKIDPDPRRSQLERQAVRSTVPQEWKMTV</sequence>
<gene>
    <name evidence="1" type="ORF">NTEN_LOCUS9552</name>
</gene>
<dbReference type="EMBL" id="CADCXU010014416">
    <property type="protein sequence ID" value="CAB0004075.1"/>
    <property type="molecule type" value="Genomic_DNA"/>
</dbReference>
<proteinExistence type="predicted"/>
<organism evidence="1 2">
    <name type="scientific">Nesidiocoris tenuis</name>
    <dbReference type="NCBI Taxonomy" id="355587"/>
    <lineage>
        <taxon>Eukaryota</taxon>
        <taxon>Metazoa</taxon>
        <taxon>Ecdysozoa</taxon>
        <taxon>Arthropoda</taxon>
        <taxon>Hexapoda</taxon>
        <taxon>Insecta</taxon>
        <taxon>Pterygota</taxon>
        <taxon>Neoptera</taxon>
        <taxon>Paraneoptera</taxon>
        <taxon>Hemiptera</taxon>
        <taxon>Heteroptera</taxon>
        <taxon>Panheteroptera</taxon>
        <taxon>Cimicomorpha</taxon>
        <taxon>Miridae</taxon>
        <taxon>Dicyphina</taxon>
        <taxon>Nesidiocoris</taxon>
    </lineage>
</organism>
<evidence type="ECO:0000313" key="1">
    <source>
        <dbReference type="EMBL" id="CAB0004075.1"/>
    </source>
</evidence>
<keyword evidence="2" id="KW-1185">Reference proteome</keyword>
<evidence type="ECO:0000313" key="2">
    <source>
        <dbReference type="Proteomes" id="UP000479000"/>
    </source>
</evidence>
<dbReference type="AlphaFoldDB" id="A0A6H5GLY4"/>
<name>A0A6H5GLY4_9HEMI</name>
<reference evidence="1 2" key="1">
    <citation type="submission" date="2020-02" db="EMBL/GenBank/DDBJ databases">
        <authorList>
            <person name="Ferguson B K."/>
        </authorList>
    </citation>
    <scope>NUCLEOTIDE SEQUENCE [LARGE SCALE GENOMIC DNA]</scope>
</reference>